<evidence type="ECO:0000256" key="2">
    <source>
        <dbReference type="ARBA" id="ARBA00023008"/>
    </source>
</evidence>
<sequence length="146" mass="15433">MKNIVLLLIGLVLVTLAACSSGGSAESKPQPKVVTIVATDIAYDIEHIETAVGQPVNLTLDNQGVLEHDFSIVEIPLDGEITTEHVEEPEEHDMSQVDEEPAVHVAAAAGGRSTIEFTPAAPGQYPYFCTVSGHMEAGMKGVLVVN</sequence>
<dbReference type="PANTHER" id="PTHR38439:SF3">
    <property type="entry name" value="COPPER-RESISTANT CUPROPROTEIN COPI"/>
    <property type="match status" value="1"/>
</dbReference>
<dbReference type="Pfam" id="PF13473">
    <property type="entry name" value="Cupredoxin_1"/>
    <property type="match status" value="1"/>
</dbReference>
<protein>
    <submittedName>
        <fullName evidence="5">Cytochrome c oxidase, subunit II, copper domain</fullName>
    </submittedName>
</protein>
<dbReference type="PROSITE" id="PS00079">
    <property type="entry name" value="MULTICOPPER_OXIDASE1"/>
    <property type="match status" value="1"/>
</dbReference>
<evidence type="ECO:0000313" key="5">
    <source>
        <dbReference type="EMBL" id="CUS03348.2"/>
    </source>
</evidence>
<organism evidence="5 6">
    <name type="scientific">Candidatus Promineifilum breve</name>
    <dbReference type="NCBI Taxonomy" id="1806508"/>
    <lineage>
        <taxon>Bacteria</taxon>
        <taxon>Bacillati</taxon>
        <taxon>Chloroflexota</taxon>
        <taxon>Ardenticatenia</taxon>
        <taxon>Candidatus Promineifilales</taxon>
        <taxon>Candidatus Promineifilaceae</taxon>
        <taxon>Candidatus Promineifilum</taxon>
    </lineage>
</organism>
<evidence type="ECO:0000259" key="4">
    <source>
        <dbReference type="Pfam" id="PF13473"/>
    </source>
</evidence>
<keyword evidence="3" id="KW-0732">Signal</keyword>
<dbReference type="AlphaFoldDB" id="A0A160T332"/>
<dbReference type="InterPro" id="IPR033138">
    <property type="entry name" value="Cu_oxidase_CS"/>
</dbReference>
<feature type="domain" description="EfeO-type cupredoxin-like" evidence="4">
    <location>
        <begin position="13"/>
        <end position="145"/>
    </location>
</feature>
<keyword evidence="1" id="KW-0479">Metal-binding</keyword>
<dbReference type="InterPro" id="IPR028096">
    <property type="entry name" value="EfeO_Cupredoxin"/>
</dbReference>
<dbReference type="PANTHER" id="PTHR38439">
    <property type="entry name" value="AURACYANIN-B"/>
    <property type="match status" value="1"/>
</dbReference>
<dbReference type="SUPFAM" id="SSF49503">
    <property type="entry name" value="Cupredoxins"/>
    <property type="match status" value="1"/>
</dbReference>
<dbReference type="InterPro" id="IPR008972">
    <property type="entry name" value="Cupredoxin"/>
</dbReference>
<dbReference type="KEGG" id="pbf:CFX0092_A1470"/>
<name>A0A160T332_9CHLR</name>
<gene>
    <name evidence="5" type="ORF">CFX0092_A1470</name>
</gene>
<evidence type="ECO:0000256" key="3">
    <source>
        <dbReference type="SAM" id="SignalP"/>
    </source>
</evidence>
<feature type="chain" id="PRO_5008240548" evidence="3">
    <location>
        <begin position="18"/>
        <end position="146"/>
    </location>
</feature>
<reference evidence="5" key="1">
    <citation type="submission" date="2016-01" db="EMBL/GenBank/DDBJ databases">
        <authorList>
            <person name="Mcilroy J.S."/>
            <person name="Karst M S."/>
            <person name="Albertsen M."/>
        </authorList>
    </citation>
    <scope>NUCLEOTIDE SEQUENCE</scope>
    <source>
        <strain evidence="5">Cfx-K</strain>
    </source>
</reference>
<keyword evidence="6" id="KW-1185">Reference proteome</keyword>
<feature type="signal peptide" evidence="3">
    <location>
        <begin position="1"/>
        <end position="17"/>
    </location>
</feature>
<dbReference type="InterPro" id="IPR050845">
    <property type="entry name" value="Cu-binding_ET"/>
</dbReference>
<dbReference type="Proteomes" id="UP000215027">
    <property type="component" value="Chromosome I"/>
</dbReference>
<dbReference type="GO" id="GO:0046872">
    <property type="term" value="F:metal ion binding"/>
    <property type="evidence" value="ECO:0007669"/>
    <property type="project" value="UniProtKB-KW"/>
</dbReference>
<proteinExistence type="predicted"/>
<dbReference type="EMBL" id="LN890655">
    <property type="protein sequence ID" value="CUS03348.2"/>
    <property type="molecule type" value="Genomic_DNA"/>
</dbReference>
<dbReference type="Gene3D" id="2.60.40.420">
    <property type="entry name" value="Cupredoxins - blue copper proteins"/>
    <property type="match status" value="1"/>
</dbReference>
<evidence type="ECO:0000313" key="6">
    <source>
        <dbReference type="Proteomes" id="UP000215027"/>
    </source>
</evidence>
<dbReference type="PROSITE" id="PS51257">
    <property type="entry name" value="PROKAR_LIPOPROTEIN"/>
    <property type="match status" value="1"/>
</dbReference>
<evidence type="ECO:0000256" key="1">
    <source>
        <dbReference type="ARBA" id="ARBA00022723"/>
    </source>
</evidence>
<accession>A0A160T332</accession>
<keyword evidence="2" id="KW-0186">Copper</keyword>